<dbReference type="PANTHER" id="PTHR42800">
    <property type="entry name" value="EXOINULINASE INUD (AFU_ORTHOLOGUE AFUA_5G00480)"/>
    <property type="match status" value="1"/>
</dbReference>
<evidence type="ECO:0000259" key="8">
    <source>
        <dbReference type="Pfam" id="PF08244"/>
    </source>
</evidence>
<dbReference type="InterPro" id="IPR018053">
    <property type="entry name" value="Glyco_hydro_32_AS"/>
</dbReference>
<accession>A0A3N1P033</accession>
<dbReference type="GO" id="GO:0005987">
    <property type="term" value="P:sucrose catabolic process"/>
    <property type="evidence" value="ECO:0007669"/>
    <property type="project" value="TreeGrafter"/>
</dbReference>
<dbReference type="AlphaFoldDB" id="A0A3N1P033"/>
<dbReference type="InterPro" id="IPR001362">
    <property type="entry name" value="Glyco_hydro_32"/>
</dbReference>
<feature type="domain" description="Glycosyl hydrolase family 32 N-terminal" evidence="7">
    <location>
        <begin position="56"/>
        <end position="378"/>
    </location>
</feature>
<dbReference type="SUPFAM" id="SSF49899">
    <property type="entry name" value="Concanavalin A-like lectins/glucanases"/>
    <property type="match status" value="1"/>
</dbReference>
<dbReference type="RefSeq" id="WP_123638025.1">
    <property type="nucleotide sequence ID" value="NZ_RJUK01000001.1"/>
</dbReference>
<dbReference type="InterPro" id="IPR013148">
    <property type="entry name" value="Glyco_hydro_32_N"/>
</dbReference>
<dbReference type="Gene3D" id="2.115.10.20">
    <property type="entry name" value="Glycosyl hydrolase domain, family 43"/>
    <property type="match status" value="1"/>
</dbReference>
<comment type="caution">
    <text evidence="9">The sequence shown here is derived from an EMBL/GenBank/DDBJ whole genome shotgun (WGS) entry which is preliminary data.</text>
</comment>
<dbReference type="Pfam" id="PF08244">
    <property type="entry name" value="Glyco_hydro_32C"/>
    <property type="match status" value="1"/>
</dbReference>
<dbReference type="Gene3D" id="2.60.120.560">
    <property type="entry name" value="Exo-inulinase, domain 1"/>
    <property type="match status" value="1"/>
</dbReference>
<dbReference type="EMBL" id="RJUK01000001">
    <property type="protein sequence ID" value="ROQ20958.1"/>
    <property type="molecule type" value="Genomic_DNA"/>
</dbReference>
<dbReference type="PANTHER" id="PTHR42800:SF1">
    <property type="entry name" value="EXOINULINASE INUD (AFU_ORTHOLOGUE AFUA_5G00480)"/>
    <property type="match status" value="1"/>
</dbReference>
<dbReference type="SUPFAM" id="SSF75005">
    <property type="entry name" value="Arabinanase/levansucrase/invertase"/>
    <property type="match status" value="1"/>
</dbReference>
<sequence>MRKTFTLPLTSALALAIAGCTGSNTTSTPNDTAASAETSGPATTAPYQETFRPQFHFTPKENWMNDPNGLVYHNGEYHMFYQYNPYGDKWGHMSWGHAISKDLVHWEEQKVAIPEDEEYMIFSGSAVVDHHNTSGFGTKDNPPMVAIYTGHKQEPEKGQDQQLAYSLDNGRTWTKYAGNPVLDEGMENFRDPKVIWHEESEQWIMVVALSTDYKIAFYSSPNLKDWTFLSHFESPGSELGIWECPDLFALPIDGDEDKRKWVLEVDLGAGEEGSVAGGSGGLYFVGEFDGKQFIPDEDAMPESESGPHQWVDYGKDFYAAVSWSDVPEEDGRRIWVGWMNNWQYAQELPTSPWRSSQSIPRTLELASHDGGLKMVQEPVDELQTLRGEQKSLSNLTVTNDTRSLADWNIQGKALEMKVTFTPGNAEVVGLNLRTGNDEKTVLRYDVSEETLALDRTQSGQVDFHADFPGVHVAPLPLDNGQVELHVFIDWSSVEVFAHDGVVAISDKIFPQPDSEGVEVFVEGGSATFDRIEAWPLKSIW</sequence>
<dbReference type="Proteomes" id="UP000273643">
    <property type="component" value="Unassembled WGS sequence"/>
</dbReference>
<dbReference type="InterPro" id="IPR023296">
    <property type="entry name" value="Glyco_hydro_beta-prop_sf"/>
</dbReference>
<dbReference type="FunFam" id="2.115.10.20:FF:000002">
    <property type="entry name" value="Invertase 2"/>
    <property type="match status" value="1"/>
</dbReference>
<feature type="signal peptide" evidence="6">
    <location>
        <begin position="1"/>
        <end position="18"/>
    </location>
</feature>
<protein>
    <submittedName>
        <fullName evidence="9">Levanase</fullName>
    </submittedName>
</protein>
<comment type="similarity">
    <text evidence="1 4">Belongs to the glycosyl hydrolase 32 family.</text>
</comment>
<evidence type="ECO:0000256" key="4">
    <source>
        <dbReference type="RuleBase" id="RU362110"/>
    </source>
</evidence>
<proteinExistence type="inferred from homology"/>
<keyword evidence="10" id="KW-1185">Reference proteome</keyword>
<evidence type="ECO:0000313" key="10">
    <source>
        <dbReference type="Proteomes" id="UP000273643"/>
    </source>
</evidence>
<evidence type="ECO:0000256" key="6">
    <source>
        <dbReference type="SAM" id="SignalP"/>
    </source>
</evidence>
<dbReference type="Pfam" id="PF00251">
    <property type="entry name" value="Glyco_hydro_32N"/>
    <property type="match status" value="1"/>
</dbReference>
<feature type="region of interest" description="Disordered" evidence="5">
    <location>
        <begin position="24"/>
        <end position="47"/>
    </location>
</feature>
<evidence type="ECO:0000313" key="9">
    <source>
        <dbReference type="EMBL" id="ROQ20958.1"/>
    </source>
</evidence>
<evidence type="ECO:0000256" key="3">
    <source>
        <dbReference type="ARBA" id="ARBA00023295"/>
    </source>
</evidence>
<evidence type="ECO:0000256" key="1">
    <source>
        <dbReference type="ARBA" id="ARBA00009902"/>
    </source>
</evidence>
<name>A0A3N1P033_9GAMM</name>
<dbReference type="GO" id="GO:0004575">
    <property type="term" value="F:sucrose alpha-glucosidase activity"/>
    <property type="evidence" value="ECO:0007669"/>
    <property type="project" value="TreeGrafter"/>
</dbReference>
<reference evidence="9 10" key="1">
    <citation type="submission" date="2018-11" db="EMBL/GenBank/DDBJ databases">
        <title>Genomic Encyclopedia of Type Strains, Phase IV (KMG-IV): sequencing the most valuable type-strain genomes for metagenomic binning, comparative biology and taxonomic classification.</title>
        <authorList>
            <person name="Goeker M."/>
        </authorList>
    </citation>
    <scope>NUCLEOTIDE SEQUENCE [LARGE SCALE GENOMIC DNA]</scope>
    <source>
        <strain evidence="9 10">DSM 16974</strain>
    </source>
</reference>
<dbReference type="SMART" id="SM00640">
    <property type="entry name" value="Glyco_32"/>
    <property type="match status" value="1"/>
</dbReference>
<dbReference type="PROSITE" id="PS51257">
    <property type="entry name" value="PROKAR_LIPOPROTEIN"/>
    <property type="match status" value="1"/>
</dbReference>
<gene>
    <name evidence="9" type="ORF">EDC38_1579</name>
</gene>
<dbReference type="PROSITE" id="PS00609">
    <property type="entry name" value="GLYCOSYL_HYDROL_F32"/>
    <property type="match status" value="1"/>
</dbReference>
<evidence type="ECO:0000256" key="2">
    <source>
        <dbReference type="ARBA" id="ARBA00022801"/>
    </source>
</evidence>
<keyword evidence="6" id="KW-0732">Signal</keyword>
<dbReference type="CDD" id="cd18622">
    <property type="entry name" value="GH32_Inu-like"/>
    <property type="match status" value="1"/>
</dbReference>
<evidence type="ECO:0000256" key="5">
    <source>
        <dbReference type="SAM" id="MobiDB-lite"/>
    </source>
</evidence>
<dbReference type="GO" id="GO:0005737">
    <property type="term" value="C:cytoplasm"/>
    <property type="evidence" value="ECO:0007669"/>
    <property type="project" value="TreeGrafter"/>
</dbReference>
<dbReference type="OrthoDB" id="9801455at2"/>
<feature type="chain" id="PRO_5018146801" evidence="6">
    <location>
        <begin position="19"/>
        <end position="540"/>
    </location>
</feature>
<organism evidence="9 10">
    <name type="scientific">Marinimicrobium koreense</name>
    <dbReference type="NCBI Taxonomy" id="306545"/>
    <lineage>
        <taxon>Bacteria</taxon>
        <taxon>Pseudomonadati</taxon>
        <taxon>Pseudomonadota</taxon>
        <taxon>Gammaproteobacteria</taxon>
        <taxon>Cellvibrionales</taxon>
        <taxon>Cellvibrionaceae</taxon>
        <taxon>Marinimicrobium</taxon>
    </lineage>
</organism>
<dbReference type="InterPro" id="IPR013320">
    <property type="entry name" value="ConA-like_dom_sf"/>
</dbReference>
<dbReference type="InterPro" id="IPR013189">
    <property type="entry name" value="Glyco_hydro_32_C"/>
</dbReference>
<keyword evidence="2 4" id="KW-0378">Hydrolase</keyword>
<keyword evidence="3 4" id="KW-0326">Glycosidase</keyword>
<evidence type="ECO:0000259" key="7">
    <source>
        <dbReference type="Pfam" id="PF00251"/>
    </source>
</evidence>
<feature type="domain" description="Glycosyl hydrolase family 32 C-terminal" evidence="8">
    <location>
        <begin position="381"/>
        <end position="535"/>
    </location>
</feature>